<sequence>MNILTKKNKWAAINIIGIAIAFAGVFFASSYIKHELSFDKFHAKADQIYRLNIDKPGKVGFMQSPDNVSTASLNAHYIKDLYDKFPGIEQIVLMVKPFNYTVKVEEEIFRLDNSYYTDHSFFTLFDFKLIKGNKEGLFHNPNEIAISKKSALKYFGSIDVIGKELTLKGEFDRNGGTIYTVKGVFDDYPSNSHMQPDMLLSSNLETLRNPYGHAFTYLLLHPDVKPDQLELSLNKHWKENVAEEEVSPTFKLMNLRDIHLKSHKKDELGSNGTIKTIWVIMSGALIILLITMINYFNLTTVQLNSDLNNLKIKVINGANLLDLSLSQIKKSSIQISLAIIIGSILSFIFNRFIEFKFIIKNEGVLFTLLVMCFIVVFGAISLLPLYTRKISSNLSNQKEEGSKKFIISLVCQFTLSIVALVLTIVLNQQISKIKNFHPGKDKESIITITEFPYAAISTFDLFKEKALKHPEILMISSTMMPPGTTPDFVYPFEMEGIDRSENNTISINSVDQEFFKLFDIQALAGDLNLKSGSSFIWESAAISPNKEAAIKNINNLDPSYRNFKEQYILNESASKKLGFTNPQDAIGKQFKYNFISQTYFKQGEIVAVIKDLHYADMFSEEKAEVIGLKRIFNSTFLVKIDKNNTSKALKNLQETWSQMYPDHPMKYEFLSDSYFKIYRNQYNEMKALTLFSILSILLSILGMYALSSYSIQHKTKEIGIRKANGASSLEIMLQLITEYVVWVAMAFVIASPIAFYAADDWLKSFAYRIDLSWWIFAFAGIIAILIAIITVSWQTYNAARKDPVYALKYE</sequence>
<protein>
    <submittedName>
        <fullName evidence="9">ABC-type antimicrobial peptide transport system permease subunit</fullName>
    </submittedName>
</protein>
<proteinExistence type="predicted"/>
<evidence type="ECO:0000256" key="1">
    <source>
        <dbReference type="ARBA" id="ARBA00004651"/>
    </source>
</evidence>
<keyword evidence="3 6" id="KW-0812">Transmembrane</keyword>
<dbReference type="PANTHER" id="PTHR30572:SF18">
    <property type="entry name" value="ABC-TYPE MACROLIDE FAMILY EXPORT SYSTEM PERMEASE COMPONENT 2"/>
    <property type="match status" value="1"/>
</dbReference>
<feature type="domain" description="MacB-like periplasmic core" evidence="8">
    <location>
        <begin position="12"/>
        <end position="230"/>
    </location>
</feature>
<feature type="transmembrane region" description="Helical" evidence="6">
    <location>
        <begin position="365"/>
        <end position="385"/>
    </location>
</feature>
<dbReference type="PANTHER" id="PTHR30572">
    <property type="entry name" value="MEMBRANE COMPONENT OF TRANSPORTER-RELATED"/>
    <property type="match status" value="1"/>
</dbReference>
<evidence type="ECO:0000256" key="3">
    <source>
        <dbReference type="ARBA" id="ARBA00022692"/>
    </source>
</evidence>
<dbReference type="Proteomes" id="UP000284531">
    <property type="component" value="Unassembled WGS sequence"/>
</dbReference>
<dbReference type="EMBL" id="RAPQ01000009">
    <property type="protein sequence ID" value="RKE02576.1"/>
    <property type="molecule type" value="Genomic_DNA"/>
</dbReference>
<reference evidence="9 10" key="1">
    <citation type="submission" date="2018-09" db="EMBL/GenBank/DDBJ databases">
        <title>Genomic Encyclopedia of Archaeal and Bacterial Type Strains, Phase II (KMG-II): from individual species to whole genera.</title>
        <authorList>
            <person name="Goeker M."/>
        </authorList>
    </citation>
    <scope>NUCLEOTIDE SEQUENCE [LARGE SCALE GENOMIC DNA]</scope>
    <source>
        <strain evidence="9 10">DSM 21950</strain>
    </source>
</reference>
<dbReference type="GO" id="GO:0022857">
    <property type="term" value="F:transmembrane transporter activity"/>
    <property type="evidence" value="ECO:0007669"/>
    <property type="project" value="TreeGrafter"/>
</dbReference>
<accession>A0A419X491</accession>
<keyword evidence="4 6" id="KW-1133">Transmembrane helix</keyword>
<evidence type="ECO:0000256" key="4">
    <source>
        <dbReference type="ARBA" id="ARBA00022989"/>
    </source>
</evidence>
<dbReference type="AlphaFoldDB" id="A0A419X491"/>
<dbReference type="InterPro" id="IPR050250">
    <property type="entry name" value="Macrolide_Exporter_MacB"/>
</dbReference>
<feature type="transmembrane region" description="Helical" evidence="6">
    <location>
        <begin position="771"/>
        <end position="793"/>
    </location>
</feature>
<feature type="transmembrane region" description="Helical" evidence="6">
    <location>
        <begin position="12"/>
        <end position="32"/>
    </location>
</feature>
<organism evidence="9 10">
    <name type="scientific">Marinifilum flexuosum</name>
    <dbReference type="NCBI Taxonomy" id="1117708"/>
    <lineage>
        <taxon>Bacteria</taxon>
        <taxon>Pseudomonadati</taxon>
        <taxon>Bacteroidota</taxon>
        <taxon>Bacteroidia</taxon>
        <taxon>Marinilabiliales</taxon>
        <taxon>Marinifilaceae</taxon>
    </lineage>
</organism>
<dbReference type="Pfam" id="PF12704">
    <property type="entry name" value="MacB_PCD"/>
    <property type="match status" value="1"/>
</dbReference>
<feature type="transmembrane region" description="Helical" evidence="6">
    <location>
        <begin position="405"/>
        <end position="426"/>
    </location>
</feature>
<evidence type="ECO:0000256" key="5">
    <source>
        <dbReference type="ARBA" id="ARBA00023136"/>
    </source>
</evidence>
<evidence type="ECO:0000313" key="9">
    <source>
        <dbReference type="EMBL" id="RKE02576.1"/>
    </source>
</evidence>
<evidence type="ECO:0000256" key="2">
    <source>
        <dbReference type="ARBA" id="ARBA00022475"/>
    </source>
</evidence>
<feature type="transmembrane region" description="Helical" evidence="6">
    <location>
        <begin position="277"/>
        <end position="296"/>
    </location>
</feature>
<dbReference type="GO" id="GO:0005886">
    <property type="term" value="C:plasma membrane"/>
    <property type="evidence" value="ECO:0007669"/>
    <property type="project" value="UniProtKB-SubCell"/>
</dbReference>
<dbReference type="OrthoDB" id="905059at2"/>
<keyword evidence="5 6" id="KW-0472">Membrane</keyword>
<comment type="subcellular location">
    <subcellularLocation>
        <location evidence="1">Cell membrane</location>
        <topology evidence="1">Multi-pass membrane protein</topology>
    </subcellularLocation>
</comment>
<dbReference type="Pfam" id="PF02687">
    <property type="entry name" value="FtsX"/>
    <property type="match status" value="1"/>
</dbReference>
<feature type="transmembrane region" description="Helical" evidence="6">
    <location>
        <begin position="739"/>
        <end position="759"/>
    </location>
</feature>
<dbReference type="RefSeq" id="WP_120240434.1">
    <property type="nucleotide sequence ID" value="NZ_RAPQ01000009.1"/>
</dbReference>
<evidence type="ECO:0000259" key="8">
    <source>
        <dbReference type="Pfam" id="PF12704"/>
    </source>
</evidence>
<dbReference type="InterPro" id="IPR025857">
    <property type="entry name" value="MacB_PCD"/>
</dbReference>
<gene>
    <name evidence="9" type="ORF">BXY64_2671</name>
</gene>
<name>A0A419X491_9BACT</name>
<keyword evidence="10" id="KW-1185">Reference proteome</keyword>
<keyword evidence="2" id="KW-1003">Cell membrane</keyword>
<dbReference type="InterPro" id="IPR003838">
    <property type="entry name" value="ABC3_permease_C"/>
</dbReference>
<evidence type="ECO:0000259" key="7">
    <source>
        <dbReference type="Pfam" id="PF02687"/>
    </source>
</evidence>
<comment type="caution">
    <text evidence="9">The sequence shown here is derived from an EMBL/GenBank/DDBJ whole genome shotgun (WGS) entry which is preliminary data.</text>
</comment>
<feature type="domain" description="ABC3 transporter permease C-terminal" evidence="7">
    <location>
        <begin position="690"/>
        <end position="803"/>
    </location>
</feature>
<feature type="transmembrane region" description="Helical" evidence="6">
    <location>
        <begin position="687"/>
        <end position="706"/>
    </location>
</feature>
<evidence type="ECO:0000256" key="6">
    <source>
        <dbReference type="SAM" id="Phobius"/>
    </source>
</evidence>
<evidence type="ECO:0000313" key="10">
    <source>
        <dbReference type="Proteomes" id="UP000284531"/>
    </source>
</evidence>
<feature type="transmembrane region" description="Helical" evidence="6">
    <location>
        <begin position="333"/>
        <end position="353"/>
    </location>
</feature>